<dbReference type="RefSeq" id="WP_378593491.1">
    <property type="nucleotide sequence ID" value="NZ_JBHSKD010000027.1"/>
</dbReference>
<accession>A0ABW0BS03</accession>
<reference evidence="2" key="1">
    <citation type="journal article" date="2019" name="Int. J. Syst. Evol. Microbiol.">
        <title>The Global Catalogue of Microorganisms (GCM) 10K type strain sequencing project: providing services to taxonomists for standard genome sequencing and annotation.</title>
        <authorList>
            <consortium name="The Broad Institute Genomics Platform"/>
            <consortium name="The Broad Institute Genome Sequencing Center for Infectious Disease"/>
            <person name="Wu L."/>
            <person name="Ma J."/>
        </authorList>
    </citation>
    <scope>NUCLEOTIDE SEQUENCE [LARGE SCALE GENOMIC DNA]</scope>
    <source>
        <strain evidence="2">DFY41</strain>
    </source>
</reference>
<dbReference type="InterPro" id="IPR010982">
    <property type="entry name" value="Lambda_DNA-bd_dom_sf"/>
</dbReference>
<keyword evidence="2" id="KW-1185">Reference proteome</keyword>
<proteinExistence type="predicted"/>
<organism evidence="1 2">
    <name type="scientific">Nocardioides taihuensis</name>
    <dbReference type="NCBI Taxonomy" id="1835606"/>
    <lineage>
        <taxon>Bacteria</taxon>
        <taxon>Bacillati</taxon>
        <taxon>Actinomycetota</taxon>
        <taxon>Actinomycetes</taxon>
        <taxon>Propionibacteriales</taxon>
        <taxon>Nocardioidaceae</taxon>
        <taxon>Nocardioides</taxon>
    </lineage>
</organism>
<evidence type="ECO:0000313" key="1">
    <source>
        <dbReference type="EMBL" id="MFC5179396.1"/>
    </source>
</evidence>
<dbReference type="Gene3D" id="1.10.260.40">
    <property type="entry name" value="lambda repressor-like DNA-binding domains"/>
    <property type="match status" value="1"/>
</dbReference>
<dbReference type="EMBL" id="JBHSKD010000027">
    <property type="protein sequence ID" value="MFC5179396.1"/>
    <property type="molecule type" value="Genomic_DNA"/>
</dbReference>
<dbReference type="Proteomes" id="UP001596087">
    <property type="component" value="Unassembled WGS sequence"/>
</dbReference>
<comment type="caution">
    <text evidence="1">The sequence shown here is derived from an EMBL/GenBank/DDBJ whole genome shotgun (WGS) entry which is preliminary data.</text>
</comment>
<dbReference type="CDD" id="cd00093">
    <property type="entry name" value="HTH_XRE"/>
    <property type="match status" value="1"/>
</dbReference>
<dbReference type="InterPro" id="IPR001387">
    <property type="entry name" value="Cro/C1-type_HTH"/>
</dbReference>
<gene>
    <name evidence="1" type="ORF">ACFPGP_22145</name>
</gene>
<evidence type="ECO:0000313" key="2">
    <source>
        <dbReference type="Proteomes" id="UP001596087"/>
    </source>
</evidence>
<sequence>MANIDVRWSLPFIRTDGSGRQPETETITVPQVVAYNIARARKARNLSQLDLAGRLAWVSGKLWSVALVSAAEAGWAGRTGRVRSFSVDDLVSFGLALEVPVAWLLLPPATTPSGEPAPESAAWITMRPGEEVTKLLDREVMAWLALTRVDPEDDDNLLGRRLGEEFREFASREPGEEERRIVKKIKDLLGELDALVEGHQS</sequence>
<protein>
    <submittedName>
        <fullName evidence="1">Helix-turn-helix domain-containing protein</fullName>
    </submittedName>
</protein>
<name>A0ABW0BS03_9ACTN</name>